<accession>A0A7S1RRN6</accession>
<name>A0A7S1RRN6_ALECA</name>
<reference evidence="2" key="1">
    <citation type="submission" date="2021-01" db="EMBL/GenBank/DDBJ databases">
        <authorList>
            <person name="Corre E."/>
            <person name="Pelletier E."/>
            <person name="Niang G."/>
            <person name="Scheremetjew M."/>
            <person name="Finn R."/>
            <person name="Kale V."/>
            <person name="Holt S."/>
            <person name="Cochrane G."/>
            <person name="Meng A."/>
            <person name="Brown T."/>
            <person name="Cohen L."/>
        </authorList>
    </citation>
    <scope>NUCLEOTIDE SEQUENCE</scope>
    <source>
        <strain evidence="2">OF101</strain>
    </source>
</reference>
<gene>
    <name evidence="2" type="ORF">ACAT0790_LOCUS50974</name>
</gene>
<feature type="domain" description="Ubiquitin-like" evidence="1">
    <location>
        <begin position="12"/>
        <end position="91"/>
    </location>
</feature>
<dbReference type="InterPro" id="IPR000626">
    <property type="entry name" value="Ubiquitin-like_dom"/>
</dbReference>
<protein>
    <recommendedName>
        <fullName evidence="1">Ubiquitin-like domain-containing protein</fullName>
    </recommendedName>
</protein>
<sequence>MADQQAIRPGGMFVSVKGLKGATHSHGVDPSATVDDLKNWVAQMDGVAAEKIVLCTAQGMELVKLDHSKALYELSLSPETALFARRRQHAAWGEYATAWQQLPPAFLRPAPAIEAN</sequence>
<proteinExistence type="predicted"/>
<dbReference type="InterPro" id="IPR029071">
    <property type="entry name" value="Ubiquitin-like_domsf"/>
</dbReference>
<evidence type="ECO:0000313" key="2">
    <source>
        <dbReference type="EMBL" id="CAD9174205.1"/>
    </source>
</evidence>
<dbReference type="AlphaFoldDB" id="A0A7S1RRN6"/>
<dbReference type="Gene3D" id="3.10.20.90">
    <property type="entry name" value="Phosphatidylinositol 3-kinase Catalytic Subunit, Chain A, domain 1"/>
    <property type="match status" value="1"/>
</dbReference>
<dbReference type="SUPFAM" id="SSF54236">
    <property type="entry name" value="Ubiquitin-like"/>
    <property type="match status" value="1"/>
</dbReference>
<evidence type="ECO:0000259" key="1">
    <source>
        <dbReference type="PROSITE" id="PS50053"/>
    </source>
</evidence>
<organism evidence="2">
    <name type="scientific">Alexandrium catenella</name>
    <name type="common">Red tide dinoflagellate</name>
    <name type="synonym">Gonyaulax catenella</name>
    <dbReference type="NCBI Taxonomy" id="2925"/>
    <lineage>
        <taxon>Eukaryota</taxon>
        <taxon>Sar</taxon>
        <taxon>Alveolata</taxon>
        <taxon>Dinophyceae</taxon>
        <taxon>Gonyaulacales</taxon>
        <taxon>Pyrocystaceae</taxon>
        <taxon>Alexandrium</taxon>
    </lineage>
</organism>
<dbReference type="PROSITE" id="PS50053">
    <property type="entry name" value="UBIQUITIN_2"/>
    <property type="match status" value="1"/>
</dbReference>
<dbReference type="EMBL" id="HBGE01085548">
    <property type="protein sequence ID" value="CAD9174205.1"/>
    <property type="molecule type" value="Transcribed_RNA"/>
</dbReference>